<dbReference type="SUPFAM" id="SSF56024">
    <property type="entry name" value="Phospholipase D/nuclease"/>
    <property type="match status" value="2"/>
</dbReference>
<evidence type="ECO:0000256" key="10">
    <source>
        <dbReference type="SAM" id="MobiDB-lite"/>
    </source>
</evidence>
<protein>
    <recommendedName>
        <fullName evidence="9">Serine protease</fullName>
        <ecNumber evidence="9">3.4.21.-</ecNumber>
    </recommendedName>
</protein>
<comment type="subcellular location">
    <subcellularLocation>
        <location evidence="2">Secreted</location>
    </subcellularLocation>
</comment>
<dbReference type="PANTHER" id="PTHR15462:SF8">
    <property type="entry name" value="SERINE PROTEASE"/>
    <property type="match status" value="1"/>
</dbReference>
<dbReference type="InterPro" id="IPR043504">
    <property type="entry name" value="Peptidase_S1_PA_chymotrypsin"/>
</dbReference>
<keyword evidence="5 9" id="KW-0645">Protease</keyword>
<dbReference type="CDD" id="cd09128">
    <property type="entry name" value="PLDc_unchar1_2"/>
    <property type="match status" value="1"/>
</dbReference>
<dbReference type="EMBL" id="CP096257">
    <property type="protein sequence ID" value="UPT92466.1"/>
    <property type="molecule type" value="Genomic_DNA"/>
</dbReference>
<feature type="region of interest" description="Disordered" evidence="10">
    <location>
        <begin position="502"/>
        <end position="529"/>
    </location>
</feature>
<evidence type="ECO:0000313" key="11">
    <source>
        <dbReference type="EMBL" id="UPT92466.1"/>
    </source>
</evidence>
<geneLocation type="plasmid" evidence="11 12">
    <name>pBb1S5b</name>
</geneLocation>
<dbReference type="GO" id="GO:0006508">
    <property type="term" value="P:proteolysis"/>
    <property type="evidence" value="ECO:0007669"/>
    <property type="project" value="UniProtKB-KW"/>
</dbReference>
<evidence type="ECO:0000256" key="7">
    <source>
        <dbReference type="ARBA" id="ARBA00022801"/>
    </source>
</evidence>
<feature type="compositionally biased region" description="Low complexity" evidence="10">
    <location>
        <begin position="502"/>
        <end position="518"/>
    </location>
</feature>
<evidence type="ECO:0000256" key="2">
    <source>
        <dbReference type="ARBA" id="ARBA00004613"/>
    </source>
</evidence>
<dbReference type="RefSeq" id="WP_166107138.1">
    <property type="nucleotide sequence ID" value="NZ_CP096257.1"/>
</dbReference>
<evidence type="ECO:0000256" key="4">
    <source>
        <dbReference type="ARBA" id="ARBA00022525"/>
    </source>
</evidence>
<keyword evidence="11" id="KW-0614">Plasmid</keyword>
<evidence type="ECO:0000256" key="6">
    <source>
        <dbReference type="ARBA" id="ARBA00022729"/>
    </source>
</evidence>
<dbReference type="EC" id="3.4.21.-" evidence="9"/>
<dbReference type="PRINTS" id="PR00839">
    <property type="entry name" value="V8PROTEASE"/>
</dbReference>
<evidence type="ECO:0000256" key="9">
    <source>
        <dbReference type="RuleBase" id="RU004296"/>
    </source>
</evidence>
<evidence type="ECO:0000313" key="12">
    <source>
        <dbReference type="Proteomes" id="UP000551709"/>
    </source>
</evidence>
<keyword evidence="4" id="KW-0964">Secreted</keyword>
<dbReference type="Pfam" id="PF13091">
    <property type="entry name" value="PLDc_2"/>
    <property type="match status" value="1"/>
</dbReference>
<dbReference type="CDD" id="cd00138">
    <property type="entry name" value="PLDc_SF"/>
    <property type="match status" value="1"/>
</dbReference>
<evidence type="ECO:0000256" key="5">
    <source>
        <dbReference type="ARBA" id="ARBA00022670"/>
    </source>
</evidence>
<comment type="similarity">
    <text evidence="3 9">Belongs to the peptidase S1B family.</text>
</comment>
<dbReference type="SUPFAM" id="SSF50494">
    <property type="entry name" value="Trypsin-like serine proteases"/>
    <property type="match status" value="2"/>
</dbReference>
<proteinExistence type="inferred from homology"/>
<gene>
    <name evidence="11" type="ORF">HAP41_0000049385</name>
</gene>
<feature type="region of interest" description="Disordered" evidence="10">
    <location>
        <begin position="1204"/>
        <end position="1225"/>
    </location>
</feature>
<dbReference type="InterPro" id="IPR008256">
    <property type="entry name" value="Peptidase_S1B"/>
</dbReference>
<dbReference type="Proteomes" id="UP000551709">
    <property type="component" value="Plasmid pBb1S5b"/>
</dbReference>
<dbReference type="InterPro" id="IPR009003">
    <property type="entry name" value="Peptidase_S1_PA"/>
</dbReference>
<keyword evidence="7 9" id="KW-0378">Hydrolase</keyword>
<evidence type="ECO:0000256" key="3">
    <source>
        <dbReference type="ARBA" id="ARBA00008764"/>
    </source>
</evidence>
<organism evidence="11 12">
    <name type="scientific">Bradyrhizobium barranii subsp. apii</name>
    <dbReference type="NCBI Taxonomy" id="2819348"/>
    <lineage>
        <taxon>Bacteria</taxon>
        <taxon>Pseudomonadati</taxon>
        <taxon>Pseudomonadota</taxon>
        <taxon>Alphaproteobacteria</taxon>
        <taxon>Hyphomicrobiales</taxon>
        <taxon>Nitrobacteraceae</taxon>
        <taxon>Bradyrhizobium</taxon>
        <taxon>Bradyrhizobium barranii</taxon>
    </lineage>
</organism>
<dbReference type="SMART" id="SM00155">
    <property type="entry name" value="PLDc"/>
    <property type="match status" value="1"/>
</dbReference>
<evidence type="ECO:0000256" key="1">
    <source>
        <dbReference type="ARBA" id="ARBA00003145"/>
    </source>
</evidence>
<reference evidence="11" key="1">
    <citation type="journal article" date="2017" name="Syst. Appl. Microbiol.">
        <title>Soybeans inoculated with root zone soils of Canadian native legumes harbour diverse and novel Bradyrhizobium spp. that possess agricultural potential.</title>
        <authorList>
            <person name="Bromfield E.S.P."/>
            <person name="Cloutier S."/>
            <person name="Tambong J.T."/>
            <person name="Tran Thi T.V."/>
        </authorList>
    </citation>
    <scope>NUCLEOTIDE SEQUENCE</scope>
    <source>
        <strain evidence="11">1S5</strain>
    </source>
</reference>
<dbReference type="Gene3D" id="2.40.10.10">
    <property type="entry name" value="Trypsin-like serine proteases"/>
    <property type="match status" value="4"/>
</dbReference>
<keyword evidence="6" id="KW-0732">Signal</keyword>
<feature type="compositionally biased region" description="Polar residues" evidence="10">
    <location>
        <begin position="1215"/>
        <end position="1224"/>
    </location>
</feature>
<dbReference type="PANTHER" id="PTHR15462">
    <property type="entry name" value="SERINE PROTEASE"/>
    <property type="match status" value="1"/>
</dbReference>
<name>A0A8T5VS54_9BRAD</name>
<dbReference type="GO" id="GO:0006793">
    <property type="term" value="P:phosphorus metabolic process"/>
    <property type="evidence" value="ECO:0007669"/>
    <property type="project" value="UniProtKB-ARBA"/>
</dbReference>
<dbReference type="InterPro" id="IPR025202">
    <property type="entry name" value="PLD-like_dom"/>
</dbReference>
<dbReference type="PROSITE" id="PS50035">
    <property type="entry name" value="PLD"/>
    <property type="match status" value="1"/>
</dbReference>
<dbReference type="GO" id="GO:0005576">
    <property type="term" value="C:extracellular region"/>
    <property type="evidence" value="ECO:0007669"/>
    <property type="project" value="UniProtKB-SubCell"/>
</dbReference>
<reference evidence="11" key="2">
    <citation type="submission" date="2022-04" db="EMBL/GenBank/DDBJ databases">
        <authorList>
            <person name="Bromfield E.S.P."/>
            <person name="Cloutier S."/>
        </authorList>
    </citation>
    <scope>NUCLEOTIDE SEQUENCE</scope>
    <source>
        <strain evidence="11">1S5</strain>
        <plasmid evidence="11">pBb1S5b</plasmid>
    </source>
</reference>
<evidence type="ECO:0000256" key="8">
    <source>
        <dbReference type="ARBA" id="ARBA00022825"/>
    </source>
</evidence>
<keyword evidence="8 9" id="KW-0720">Serine protease</keyword>
<sequence>MASVPIVVQVIQILERDTKVLWKGAIRLGDTHSLDVDPGDYLVQATLPSGETKTEQRSVSGRDTVQVKVDVASASPLESLAWAQISRPEILESSSDALSSLQSVWLRLWRNGGDGVWNVVPWPVQQAIRYQGIVQYELRFLGQPGQYYVQIGGPDVPWRLVAVPADNVRIIVKGRWIRPDADDPVQRRIDLEVDGRGNDALAPMQRCIDVEVGTLDTNAEVLLGYLRSGQVDSAEEVSRSWQAQKLLERKTQNPTLAAVAGYFLLSLQHLDDVHRIWTDNLANWIKWLPDGAVINAQYLLRGNKEKDFTIARDRLIEATVRGMPVYTRGLRLLRDGLTLFEDDERYANPAVSSALRLVRSYCAAAEWNSTTTAFVGPDPMTPARIRVGRPEAPLHVVFAEPDADDLAWLRTPDRSWIRTSYGWTASADVPAGPASIESPSAAAQASMLEPIQVQSIAPPPNSAVQGDPAEIERVRRVARGEAPEALSLATVGVAELPEASPSPAAARKLARLRTTPRAGAARSKDTDERIQGRLLRLANEQTESEQIAGTTPVAVNVGAASPAHLSGIAVERVLGTSDLLSTTFLERGVAAARAVARISVRRNGHMVTATGFLVSPRLLMTAAHVIPTAQDAALAYAEFDYQDGPDGSLLPITRVPCAVDRFFFVDTRLDVAIVALHQEAGNHFGWLRLGASESKALLGEYLSTVGHPLGGPKQVALRELPIIDIGDPYFWCTSQTVPGSSGAPLFNDQWELVGMQRASSSSANAPPRPRARTVRPRVAETSRYLAIEAVRSSRIVKAVTASGIVFPGDGTVLIEEMLHARSMGRPVELAAPAQAVTRPFVDLSSASDKVTRSKNQQGLVEKRDIVAQPYLSNLTPEKISNWLQNLERFDPDLAKSINARTAAMQPAARRTVGLEATVAEAAPPLDVPIAIETMVRPGRPVVPIKGDTVVGAPAFIEPPDGEMMVQRILAAADKIKPVIPLVGRIDVANFPRNASFIGTGWLIAPDIVVTNSHVAELIGRRDGRRFTFLPGRFGDPIVTTVNWKHEMDSDLSVASPVESIIFIESRQVADIAFLKIGRSSDGARQNRVLLADTDAAAGTSVAVIGYPARAGEDVIPDQAWMERVFGGRYDVKRAAPGVMMPNSRGWASHDCTTLGGNSGSAVIDLATGKAVALHFAGAYVLENYAVPASTIRNYLKRRPWETPETVVTDRGGNGQATAGVTQAPSPAATGQAASVSITLPLTITVSIGSPIAGGGIALATTETAPIEDAVRRFAAAFRGDGILAVRSGLVVSNGEFTDTACVNVVTHPDKIAAVRARVPAAYLGHPVDVRAAGIVDMLGGADLVSEAAVTSIAYNDEDRTGVNFSFGQVNEEMELTCCVGPERSWSVLSDYIANVKGRMVSSMYEFHAEHIADAIEERLEKGIKMDLVIDNATRVTRAGVKDGDFNRKTVFRKWANNFSFDRIYAPEGTNGLIADSYHIKVTVDDDDRFWLSSGNWKNSSQPNIDPADLSDLQAIRAKKGNREWHVVIKNKTLATRYRSHILADLEFSKENGGTEEAVIEDVLVDVPVAIEESVAFELEARAASRIFDPITINRRVKVKPLLTPDKRGKVYTDAVLDLIESADDELLFQIPYINSFKDSAAGNLEKLVKALIKKSKEIETVRVILRSDHGTWIPCAEDLKKRGLNLNKCLRHLPGTHTKGMIVDGKRCLVGSHNWSGNGVTLNRDASLLFDDGEVAQYYLEAFELDWDRASRPIIPESAITEAPRIADPESAVPQGFRRMTLEEFLEG</sequence>
<feature type="region of interest" description="Disordered" evidence="10">
    <location>
        <begin position="757"/>
        <end position="776"/>
    </location>
</feature>
<accession>A0A8T5VS54</accession>
<dbReference type="Pfam" id="PF13365">
    <property type="entry name" value="Trypsin_2"/>
    <property type="match status" value="2"/>
</dbReference>
<dbReference type="GO" id="GO:0008236">
    <property type="term" value="F:serine-type peptidase activity"/>
    <property type="evidence" value="ECO:0007669"/>
    <property type="project" value="UniProtKB-KW"/>
</dbReference>
<dbReference type="InterPro" id="IPR001736">
    <property type="entry name" value="PLipase_D/transphosphatidylase"/>
</dbReference>
<dbReference type="InterPro" id="IPR050966">
    <property type="entry name" value="Glutamyl_endopeptidase"/>
</dbReference>
<dbReference type="Gene3D" id="3.30.870.10">
    <property type="entry name" value="Endonuclease Chain A"/>
    <property type="match status" value="2"/>
</dbReference>
<comment type="function">
    <text evidence="1">Could be a virulence factor.</text>
</comment>